<dbReference type="GO" id="GO:0071986">
    <property type="term" value="C:Ragulator complex"/>
    <property type="evidence" value="ECO:0007669"/>
    <property type="project" value="InterPro"/>
</dbReference>
<dbReference type="GO" id="GO:0005085">
    <property type="term" value="F:guanyl-nucleotide exchange factor activity"/>
    <property type="evidence" value="ECO:0007669"/>
    <property type="project" value="TreeGrafter"/>
</dbReference>
<name>A0AAV0XFM4_9HEMI</name>
<gene>
    <name evidence="7" type="ORF">MEUPH1_LOCUS21761</name>
</gene>
<protein>
    <recommendedName>
        <fullName evidence="6">Late endosomal/lysosomal adaptor and MAPK and MTOR activator 5</fullName>
    </recommendedName>
</protein>
<dbReference type="PANTHER" id="PTHR13342">
    <property type="entry name" value="RAGULATOR COMPLEX PROTEIN LAMTOR5"/>
    <property type="match status" value="1"/>
</dbReference>
<comment type="subcellular location">
    <subcellularLocation>
        <location evidence="2">Cytoplasm</location>
    </subcellularLocation>
    <subcellularLocation>
        <location evidence="1">Lysosome</location>
    </subcellularLocation>
</comment>
<dbReference type="GO" id="GO:1904263">
    <property type="term" value="P:positive regulation of TORC1 signaling"/>
    <property type="evidence" value="ECO:0007669"/>
    <property type="project" value="TreeGrafter"/>
</dbReference>
<evidence type="ECO:0000256" key="5">
    <source>
        <dbReference type="ARBA" id="ARBA00023228"/>
    </source>
</evidence>
<dbReference type="Pfam" id="PF16672">
    <property type="entry name" value="LAMTOR5"/>
    <property type="match status" value="1"/>
</dbReference>
<dbReference type="PANTHER" id="PTHR13342:SF2">
    <property type="entry name" value="RAGULATOR COMPLEX PROTEIN LAMTOR5"/>
    <property type="match status" value="1"/>
</dbReference>
<evidence type="ECO:0000256" key="1">
    <source>
        <dbReference type="ARBA" id="ARBA00004371"/>
    </source>
</evidence>
<dbReference type="EMBL" id="CARXXK010000004">
    <property type="protein sequence ID" value="CAI6367265.1"/>
    <property type="molecule type" value="Genomic_DNA"/>
</dbReference>
<accession>A0AAV0XFM4</accession>
<organism evidence="7 8">
    <name type="scientific">Macrosiphum euphorbiae</name>
    <name type="common">potato aphid</name>
    <dbReference type="NCBI Taxonomy" id="13131"/>
    <lineage>
        <taxon>Eukaryota</taxon>
        <taxon>Metazoa</taxon>
        <taxon>Ecdysozoa</taxon>
        <taxon>Arthropoda</taxon>
        <taxon>Hexapoda</taxon>
        <taxon>Insecta</taxon>
        <taxon>Pterygota</taxon>
        <taxon>Neoptera</taxon>
        <taxon>Paraneoptera</taxon>
        <taxon>Hemiptera</taxon>
        <taxon>Sternorrhyncha</taxon>
        <taxon>Aphidomorpha</taxon>
        <taxon>Aphidoidea</taxon>
        <taxon>Aphididae</taxon>
        <taxon>Macrosiphini</taxon>
        <taxon>Macrosiphum</taxon>
    </lineage>
</organism>
<dbReference type="GO" id="GO:0005764">
    <property type="term" value="C:lysosome"/>
    <property type="evidence" value="ECO:0007669"/>
    <property type="project" value="UniProtKB-SubCell"/>
</dbReference>
<keyword evidence="4" id="KW-0963">Cytoplasm</keyword>
<keyword evidence="8" id="KW-1185">Reference proteome</keyword>
<evidence type="ECO:0000313" key="7">
    <source>
        <dbReference type="EMBL" id="CAI6367265.1"/>
    </source>
</evidence>
<reference evidence="7 8" key="1">
    <citation type="submission" date="2023-01" db="EMBL/GenBank/DDBJ databases">
        <authorList>
            <person name="Whitehead M."/>
        </authorList>
    </citation>
    <scope>NUCLEOTIDE SEQUENCE [LARGE SCALE GENOMIC DNA]</scope>
</reference>
<sequence length="90" mass="9887">MEKHVLEEVSKLQSEQNVLGVLVSDTKGLCVFSSGEVTPGISGHITFIANQLSKLDKHDSYPTIVLKSDNKSCLIKGCENSCVYVLYQNK</sequence>
<evidence type="ECO:0000256" key="3">
    <source>
        <dbReference type="ARBA" id="ARBA00007795"/>
    </source>
</evidence>
<comment type="similarity">
    <text evidence="3">Belongs to the LAMTOR5 family.</text>
</comment>
<dbReference type="Proteomes" id="UP001160148">
    <property type="component" value="Unassembled WGS sequence"/>
</dbReference>
<evidence type="ECO:0000256" key="4">
    <source>
        <dbReference type="ARBA" id="ARBA00022490"/>
    </source>
</evidence>
<dbReference type="Gene3D" id="3.30.450.30">
    <property type="entry name" value="Dynein light chain 2a, cytoplasmic"/>
    <property type="match status" value="1"/>
</dbReference>
<comment type="caution">
    <text evidence="7">The sequence shown here is derived from an EMBL/GenBank/DDBJ whole genome shotgun (WGS) entry which is preliminary data.</text>
</comment>
<dbReference type="InterPro" id="IPR024135">
    <property type="entry name" value="LAMTOR5"/>
</dbReference>
<evidence type="ECO:0000256" key="6">
    <source>
        <dbReference type="ARBA" id="ARBA00032692"/>
    </source>
</evidence>
<keyword evidence="5" id="KW-0458">Lysosome</keyword>
<dbReference type="AlphaFoldDB" id="A0AAV0XFM4"/>
<evidence type="ECO:0000313" key="8">
    <source>
        <dbReference type="Proteomes" id="UP001160148"/>
    </source>
</evidence>
<dbReference type="GO" id="GO:0043066">
    <property type="term" value="P:negative regulation of apoptotic process"/>
    <property type="evidence" value="ECO:0007669"/>
    <property type="project" value="InterPro"/>
</dbReference>
<proteinExistence type="inferred from homology"/>
<dbReference type="GO" id="GO:0071230">
    <property type="term" value="P:cellular response to amino acid stimulus"/>
    <property type="evidence" value="ECO:0007669"/>
    <property type="project" value="TreeGrafter"/>
</dbReference>
<evidence type="ECO:0000256" key="2">
    <source>
        <dbReference type="ARBA" id="ARBA00004496"/>
    </source>
</evidence>